<evidence type="ECO:0000256" key="3">
    <source>
        <dbReference type="ARBA" id="ARBA00022692"/>
    </source>
</evidence>
<feature type="compositionally biased region" description="Polar residues" evidence="7">
    <location>
        <begin position="359"/>
        <end position="368"/>
    </location>
</feature>
<feature type="transmembrane region" description="Helical" evidence="8">
    <location>
        <begin position="239"/>
        <end position="260"/>
    </location>
</feature>
<evidence type="ECO:0000256" key="6">
    <source>
        <dbReference type="ARBA" id="ARBA00023180"/>
    </source>
</evidence>
<dbReference type="Proteomes" id="UP001642540">
    <property type="component" value="Unassembled WGS sequence"/>
</dbReference>
<protein>
    <recommendedName>
        <fullName evidence="11">Dual oxidase maturation factor 1</fullName>
    </recommendedName>
</protein>
<feature type="transmembrane region" description="Helical" evidence="8">
    <location>
        <begin position="212"/>
        <end position="232"/>
    </location>
</feature>
<feature type="transmembrane region" description="Helical" evidence="8">
    <location>
        <begin position="289"/>
        <end position="309"/>
    </location>
</feature>
<dbReference type="EMBL" id="CAXLJM020000026">
    <property type="protein sequence ID" value="CAL8094015.1"/>
    <property type="molecule type" value="Genomic_DNA"/>
</dbReference>
<reference evidence="9 10" key="1">
    <citation type="submission" date="2024-08" db="EMBL/GenBank/DDBJ databases">
        <authorList>
            <person name="Cucini C."/>
            <person name="Frati F."/>
        </authorList>
    </citation>
    <scope>NUCLEOTIDE SEQUENCE [LARGE SCALE GENOMIC DNA]</scope>
</reference>
<dbReference type="PANTHER" id="PTHR31158:SF1">
    <property type="entry name" value="DOXA1 FACTOR-RELATED"/>
    <property type="match status" value="1"/>
</dbReference>
<feature type="transmembrane region" description="Helical" evidence="8">
    <location>
        <begin position="62"/>
        <end position="81"/>
    </location>
</feature>
<evidence type="ECO:0000256" key="1">
    <source>
        <dbReference type="ARBA" id="ARBA00004141"/>
    </source>
</evidence>
<organism evidence="9 10">
    <name type="scientific">Orchesella dallaii</name>
    <dbReference type="NCBI Taxonomy" id="48710"/>
    <lineage>
        <taxon>Eukaryota</taxon>
        <taxon>Metazoa</taxon>
        <taxon>Ecdysozoa</taxon>
        <taxon>Arthropoda</taxon>
        <taxon>Hexapoda</taxon>
        <taxon>Collembola</taxon>
        <taxon>Entomobryomorpha</taxon>
        <taxon>Entomobryoidea</taxon>
        <taxon>Orchesellidae</taxon>
        <taxon>Orchesellinae</taxon>
        <taxon>Orchesella</taxon>
    </lineage>
</organism>
<name>A0ABP1Q8Y4_9HEXA</name>
<feature type="region of interest" description="Disordered" evidence="7">
    <location>
        <begin position="402"/>
        <end position="493"/>
    </location>
</feature>
<comment type="similarity">
    <text evidence="2">Belongs to the DUOXA family.</text>
</comment>
<feature type="transmembrane region" description="Helical" evidence="8">
    <location>
        <begin position="36"/>
        <end position="55"/>
    </location>
</feature>
<keyword evidence="4 8" id="KW-1133">Transmembrane helix</keyword>
<dbReference type="Pfam" id="PF10204">
    <property type="entry name" value="DuoxA"/>
    <property type="match status" value="1"/>
</dbReference>
<keyword evidence="10" id="KW-1185">Reference proteome</keyword>
<evidence type="ECO:0008006" key="11">
    <source>
        <dbReference type="Google" id="ProtNLM"/>
    </source>
</evidence>
<sequence>MGFMFNWGRPEEGYPTRYADQHTSVNVDVLTAGFKTAFWIVAIATFAIVPAYGSFKRKLFLFARIVCSLFIGLVILVGSYGHNWEEGEVSMSAPYKPGIPDEVQGKLGLHIELRGINITLKGGPATHDAEHKKGGHINVSPLAKERIDYNEHFSWEWGQGRFGFGKYAGRFSRDFRAAVIRGVPLPILQTAEYFTFDGEGIRFGRHYRLAGWYAHLILWFAFGTWLITNILFCMVIRTAAFFLFITGCLQISAVGVWTFVRNPIELQIPFQSDDGLKDITLKTHYGLDFYLVFLNGLFCVFLSGIITLMDTLMPDETYQYFGIDPLTIYDELLLSQEEIREENKRRTKLQGKSPGDIEMQSSSLSPNPSGAVGDSDGGTVSETFLKRRSHLAGALRNSFRNIKPRIPRRSKGVSGVSHFSNPQADVIKPLLRSRDTSDDEGAEREADSHHGSLPQPPTPIETRSLSPPINKGPPPQLPLRKGPPPLPPVQRRH</sequence>
<evidence type="ECO:0000256" key="5">
    <source>
        <dbReference type="ARBA" id="ARBA00023136"/>
    </source>
</evidence>
<accession>A0ABP1Q8Y4</accession>
<keyword evidence="6" id="KW-0325">Glycoprotein</keyword>
<evidence type="ECO:0000256" key="4">
    <source>
        <dbReference type="ARBA" id="ARBA00022989"/>
    </source>
</evidence>
<gene>
    <name evidence="9" type="ORF">ODALV1_LOCUS8671</name>
</gene>
<dbReference type="InterPro" id="IPR018469">
    <property type="entry name" value="Dual_oxidase_maturation_fac"/>
</dbReference>
<comment type="subcellular location">
    <subcellularLocation>
        <location evidence="1">Membrane</location>
        <topology evidence="1">Multi-pass membrane protein</topology>
    </subcellularLocation>
</comment>
<evidence type="ECO:0000256" key="8">
    <source>
        <dbReference type="SAM" id="Phobius"/>
    </source>
</evidence>
<evidence type="ECO:0000256" key="2">
    <source>
        <dbReference type="ARBA" id="ARBA00009816"/>
    </source>
</evidence>
<feature type="compositionally biased region" description="Pro residues" evidence="7">
    <location>
        <begin position="470"/>
        <end position="493"/>
    </location>
</feature>
<feature type="compositionally biased region" description="Basic residues" evidence="7">
    <location>
        <begin position="402"/>
        <end position="411"/>
    </location>
</feature>
<keyword evidence="5 8" id="KW-0472">Membrane</keyword>
<dbReference type="PANTHER" id="PTHR31158">
    <property type="entry name" value="DUAL OXIDASE 2"/>
    <property type="match status" value="1"/>
</dbReference>
<evidence type="ECO:0000313" key="10">
    <source>
        <dbReference type="Proteomes" id="UP001642540"/>
    </source>
</evidence>
<feature type="region of interest" description="Disordered" evidence="7">
    <location>
        <begin position="343"/>
        <end position="380"/>
    </location>
</feature>
<comment type="caution">
    <text evidence="9">The sequence shown here is derived from an EMBL/GenBank/DDBJ whole genome shotgun (WGS) entry which is preliminary data.</text>
</comment>
<evidence type="ECO:0000256" key="7">
    <source>
        <dbReference type="SAM" id="MobiDB-lite"/>
    </source>
</evidence>
<keyword evidence="3 8" id="KW-0812">Transmembrane</keyword>
<proteinExistence type="inferred from homology"/>
<evidence type="ECO:0000313" key="9">
    <source>
        <dbReference type="EMBL" id="CAL8094015.1"/>
    </source>
</evidence>